<evidence type="ECO:0000256" key="1">
    <source>
        <dbReference type="ARBA" id="ARBA00004479"/>
    </source>
</evidence>
<evidence type="ECO:0000313" key="18">
    <source>
        <dbReference type="Proteomes" id="UP001279734"/>
    </source>
</evidence>
<dbReference type="GO" id="GO:0016020">
    <property type="term" value="C:membrane"/>
    <property type="evidence" value="ECO:0007669"/>
    <property type="project" value="UniProtKB-SubCell"/>
</dbReference>
<dbReference type="GO" id="GO:0005524">
    <property type="term" value="F:ATP binding"/>
    <property type="evidence" value="ECO:0007669"/>
    <property type="project" value="UniProtKB-KW"/>
</dbReference>
<keyword evidence="18" id="KW-1185">Reference proteome</keyword>
<evidence type="ECO:0000256" key="3">
    <source>
        <dbReference type="ARBA" id="ARBA00022614"/>
    </source>
</evidence>
<keyword evidence="6" id="KW-0677">Repeat</keyword>
<evidence type="ECO:0000256" key="9">
    <source>
        <dbReference type="ARBA" id="ARBA00022989"/>
    </source>
</evidence>
<accession>A0AAD3RZD7</accession>
<evidence type="ECO:0000256" key="15">
    <source>
        <dbReference type="SAM" id="SignalP"/>
    </source>
</evidence>
<evidence type="ECO:0000256" key="10">
    <source>
        <dbReference type="ARBA" id="ARBA00023136"/>
    </source>
</evidence>
<comment type="subcellular location">
    <subcellularLocation>
        <location evidence="1">Membrane</location>
        <topology evidence="1">Single-pass type I membrane protein</topology>
    </subcellularLocation>
</comment>
<evidence type="ECO:0000256" key="2">
    <source>
        <dbReference type="ARBA" id="ARBA00022553"/>
    </source>
</evidence>
<keyword evidence="11" id="KW-0675">Receptor</keyword>
<dbReference type="Pfam" id="PF08263">
    <property type="entry name" value="LRRNT_2"/>
    <property type="match status" value="1"/>
</dbReference>
<keyword evidence="10 14" id="KW-0472">Membrane</keyword>
<dbReference type="InterPro" id="IPR003591">
    <property type="entry name" value="Leu-rich_rpt_typical-subtyp"/>
</dbReference>
<feature type="signal peptide" evidence="15">
    <location>
        <begin position="1"/>
        <end position="26"/>
    </location>
</feature>
<evidence type="ECO:0000256" key="12">
    <source>
        <dbReference type="ARBA" id="ARBA00023180"/>
    </source>
</evidence>
<organism evidence="17 18">
    <name type="scientific">Nepenthes gracilis</name>
    <name type="common">Slender pitcher plant</name>
    <dbReference type="NCBI Taxonomy" id="150966"/>
    <lineage>
        <taxon>Eukaryota</taxon>
        <taxon>Viridiplantae</taxon>
        <taxon>Streptophyta</taxon>
        <taxon>Embryophyta</taxon>
        <taxon>Tracheophyta</taxon>
        <taxon>Spermatophyta</taxon>
        <taxon>Magnoliopsida</taxon>
        <taxon>eudicotyledons</taxon>
        <taxon>Gunneridae</taxon>
        <taxon>Pentapetalae</taxon>
        <taxon>Caryophyllales</taxon>
        <taxon>Nepenthaceae</taxon>
        <taxon>Nepenthes</taxon>
    </lineage>
</organism>
<reference evidence="17" key="1">
    <citation type="submission" date="2023-05" db="EMBL/GenBank/DDBJ databases">
        <title>Nepenthes gracilis genome sequencing.</title>
        <authorList>
            <person name="Fukushima K."/>
        </authorList>
    </citation>
    <scope>NUCLEOTIDE SEQUENCE</scope>
    <source>
        <strain evidence="17">SING2019-196</strain>
    </source>
</reference>
<evidence type="ECO:0000256" key="11">
    <source>
        <dbReference type="ARBA" id="ARBA00023170"/>
    </source>
</evidence>
<feature type="chain" id="PRO_5042207681" description="Protein kinase domain-containing protein" evidence="15">
    <location>
        <begin position="27"/>
        <end position="520"/>
    </location>
</feature>
<dbReference type="PROSITE" id="PS50011">
    <property type="entry name" value="PROTEIN_KINASE_DOM"/>
    <property type="match status" value="1"/>
</dbReference>
<dbReference type="GO" id="GO:0004672">
    <property type="term" value="F:protein kinase activity"/>
    <property type="evidence" value="ECO:0007669"/>
    <property type="project" value="InterPro"/>
</dbReference>
<evidence type="ECO:0000256" key="5">
    <source>
        <dbReference type="ARBA" id="ARBA00022729"/>
    </source>
</evidence>
<keyword evidence="8" id="KW-0067">ATP-binding</keyword>
<dbReference type="InterPro" id="IPR046959">
    <property type="entry name" value="PRK1-6/SRF4-like"/>
</dbReference>
<dbReference type="Gene3D" id="3.80.10.10">
    <property type="entry name" value="Ribonuclease Inhibitor"/>
    <property type="match status" value="2"/>
</dbReference>
<sequence>MKLNLKLNQFLPIFLFLLQCVGPTRSLSSDGLSLLSLKSAVDQAAAASVFTNWNDNDSTPCQWTGISCMNVSGSSDPRVVGINIAGGNLRGYIPSELGTLVYLRRINLHGNNFYGSLPDQLFNATSLHSIFFYGNNLSGSLPPSICRLPRLQNLDLSNNSFTGHIPGDLRNCRQLQRLILAENKFTGEIPAGIWSGLTELVQLDLSSNQLDGSIPEDLGELQSLSGTLNLSFNHLSGKIPKSLGNLPMTINFDLRNNNLSGEIPQTGSFANQGPRAFHNNPMLCGFPLRRACNDNSSEPASSTQNLIRNSERNRRKGLNPGVIVLISAADAAAVAIVGLILVYFYWKRKDDSNSCSCTGKTKLGSNERGKLCHCLRGGFPSNDSEVDWENGSRGGGGRGSSSGGVGGEEGELVAIDKGFTFELDELLKASAYVLGKSGLGIVYKVVLGNGVPVAVRRLGEGGEQRYKEFAAEIQAIGKVKHPNILRLRAYYWAPDEKLLISDFISNGNLTTALRGEFPVF</sequence>
<dbReference type="Proteomes" id="UP001279734">
    <property type="component" value="Unassembled WGS sequence"/>
</dbReference>
<dbReference type="PANTHER" id="PTHR48007">
    <property type="entry name" value="LEUCINE-RICH REPEAT RECEPTOR-LIKE PROTEIN KINASE PXC1"/>
    <property type="match status" value="1"/>
</dbReference>
<evidence type="ECO:0000256" key="6">
    <source>
        <dbReference type="ARBA" id="ARBA00022737"/>
    </source>
</evidence>
<dbReference type="InterPro" id="IPR032675">
    <property type="entry name" value="LRR_dom_sf"/>
</dbReference>
<proteinExistence type="predicted"/>
<keyword evidence="2" id="KW-0597">Phosphoprotein</keyword>
<evidence type="ECO:0000259" key="16">
    <source>
        <dbReference type="PROSITE" id="PS50011"/>
    </source>
</evidence>
<evidence type="ECO:0000256" key="13">
    <source>
        <dbReference type="SAM" id="MobiDB-lite"/>
    </source>
</evidence>
<comment type="caution">
    <text evidence="17">The sequence shown here is derived from an EMBL/GenBank/DDBJ whole genome shotgun (WGS) entry which is preliminary data.</text>
</comment>
<evidence type="ECO:0000313" key="17">
    <source>
        <dbReference type="EMBL" id="GMH01507.1"/>
    </source>
</evidence>
<keyword evidence="5 15" id="KW-0732">Signal</keyword>
<name>A0AAD3RZD7_NEPGR</name>
<dbReference type="SUPFAM" id="SSF52058">
    <property type="entry name" value="L domain-like"/>
    <property type="match status" value="1"/>
</dbReference>
<keyword evidence="4 14" id="KW-0812">Transmembrane</keyword>
<dbReference type="InterPro" id="IPR013210">
    <property type="entry name" value="LRR_N_plant-typ"/>
</dbReference>
<protein>
    <recommendedName>
        <fullName evidence="16">Protein kinase domain-containing protein</fullName>
    </recommendedName>
</protein>
<feature type="domain" description="Protein kinase" evidence="16">
    <location>
        <begin position="428"/>
        <end position="520"/>
    </location>
</feature>
<gene>
    <name evidence="17" type="ORF">Nepgr_003346</name>
</gene>
<dbReference type="AlphaFoldDB" id="A0AAD3RZD7"/>
<keyword evidence="3" id="KW-0433">Leucine-rich repeat</keyword>
<dbReference type="SUPFAM" id="SSF56112">
    <property type="entry name" value="Protein kinase-like (PK-like)"/>
    <property type="match status" value="1"/>
</dbReference>
<feature type="compositionally biased region" description="Gly residues" evidence="13">
    <location>
        <begin position="392"/>
        <end position="406"/>
    </location>
</feature>
<evidence type="ECO:0000256" key="7">
    <source>
        <dbReference type="ARBA" id="ARBA00022741"/>
    </source>
</evidence>
<dbReference type="EMBL" id="BSYO01000003">
    <property type="protein sequence ID" value="GMH01507.1"/>
    <property type="molecule type" value="Genomic_DNA"/>
</dbReference>
<feature type="transmembrane region" description="Helical" evidence="14">
    <location>
        <begin position="322"/>
        <end position="346"/>
    </location>
</feature>
<dbReference type="PRINTS" id="PR00019">
    <property type="entry name" value="LEURICHRPT"/>
</dbReference>
<dbReference type="Pfam" id="PF07714">
    <property type="entry name" value="PK_Tyr_Ser-Thr"/>
    <property type="match status" value="1"/>
</dbReference>
<dbReference type="InterPro" id="IPR011009">
    <property type="entry name" value="Kinase-like_dom_sf"/>
</dbReference>
<dbReference type="InterPro" id="IPR000719">
    <property type="entry name" value="Prot_kinase_dom"/>
</dbReference>
<dbReference type="InterPro" id="IPR001611">
    <property type="entry name" value="Leu-rich_rpt"/>
</dbReference>
<keyword evidence="7" id="KW-0547">Nucleotide-binding</keyword>
<feature type="region of interest" description="Disordered" evidence="13">
    <location>
        <begin position="385"/>
        <end position="406"/>
    </location>
</feature>
<dbReference type="InterPro" id="IPR001245">
    <property type="entry name" value="Ser-Thr/Tyr_kinase_cat_dom"/>
</dbReference>
<evidence type="ECO:0000256" key="14">
    <source>
        <dbReference type="SAM" id="Phobius"/>
    </source>
</evidence>
<dbReference type="Gene3D" id="3.30.200.20">
    <property type="entry name" value="Phosphorylase Kinase, domain 1"/>
    <property type="match status" value="1"/>
</dbReference>
<dbReference type="SMART" id="SM00369">
    <property type="entry name" value="LRR_TYP"/>
    <property type="match status" value="3"/>
</dbReference>
<dbReference type="FunFam" id="3.30.200.20:FF:000467">
    <property type="entry name" value="Leucine-rich repeat receptor-like protein kinase"/>
    <property type="match status" value="1"/>
</dbReference>
<dbReference type="FunFam" id="3.80.10.10:FF:000101">
    <property type="entry name" value="LRR receptor-like serine/threonine-protein kinase ERECTA"/>
    <property type="match status" value="1"/>
</dbReference>
<evidence type="ECO:0000256" key="4">
    <source>
        <dbReference type="ARBA" id="ARBA00022692"/>
    </source>
</evidence>
<dbReference type="PANTHER" id="PTHR48007:SF36">
    <property type="entry name" value="RECEPTOR PROTEIN KINASE-LIKE PROTEIN ZAR1"/>
    <property type="match status" value="1"/>
</dbReference>
<keyword evidence="9 14" id="KW-1133">Transmembrane helix</keyword>
<evidence type="ECO:0000256" key="8">
    <source>
        <dbReference type="ARBA" id="ARBA00022840"/>
    </source>
</evidence>
<dbReference type="Pfam" id="PF13855">
    <property type="entry name" value="LRR_8"/>
    <property type="match status" value="1"/>
</dbReference>
<dbReference type="FunFam" id="3.80.10.10:FF:000722">
    <property type="entry name" value="Leucine-rich repeat receptor-like protein kinase"/>
    <property type="match status" value="1"/>
</dbReference>
<keyword evidence="12" id="KW-0325">Glycoprotein</keyword>
<dbReference type="Pfam" id="PF00560">
    <property type="entry name" value="LRR_1"/>
    <property type="match status" value="3"/>
</dbReference>